<dbReference type="PANTHER" id="PTHR43205:SF7">
    <property type="entry name" value="PROSTAGLANDIN REDUCTASE 1"/>
    <property type="match status" value="1"/>
</dbReference>
<dbReference type="SMART" id="SM00829">
    <property type="entry name" value="PKS_ER"/>
    <property type="match status" value="1"/>
</dbReference>
<comment type="caution">
    <text evidence="3">The sequence shown here is derived from an EMBL/GenBank/DDBJ whole genome shotgun (WGS) entry which is preliminary data.</text>
</comment>
<evidence type="ECO:0000313" key="4">
    <source>
        <dbReference type="Proteomes" id="UP000812961"/>
    </source>
</evidence>
<dbReference type="Proteomes" id="UP000812961">
    <property type="component" value="Unassembled WGS sequence"/>
</dbReference>
<dbReference type="InterPro" id="IPR041694">
    <property type="entry name" value="ADH_N_2"/>
</dbReference>
<name>A0ABS7GKT6_9BACT</name>
<reference evidence="3 4" key="1">
    <citation type="submission" date="2021-08" db="EMBL/GenBank/DDBJ databases">
        <title>The genome sequence of Chitinophaga sp. B61.</title>
        <authorList>
            <person name="Zhang X."/>
        </authorList>
    </citation>
    <scope>NUCLEOTIDE SEQUENCE [LARGE SCALE GENOMIC DNA]</scope>
    <source>
        <strain evidence="3 4">B61</strain>
    </source>
</reference>
<protein>
    <submittedName>
        <fullName evidence="3">NADP-dependent oxidoreductase</fullName>
    </submittedName>
</protein>
<sequence length="332" mass="35932">MKTKQIVLASRPSGTPELSNFNTKEITLPELKEGEILLKGLFYSVDPYMRGKMNDKKSYTPPFKLDEPIDGGVVAEVVESKSGKFGKGDVVMGQLPWQELIITAEKGLKKIDANIAPASYYLGILGMPGLTAYIGFTEIGKPKAGETVVVSGAAGAVGTVVGQIAKLKGCKVIGIAGTDEKIAVMKEKFGYDEGINYKSTKDMNKAIQEHCPDGVDIYFDNVGGEVSDAVMSNLNFHARVPVCGQISLYNSKEVETGPRLQPILVTKSVLMQGFIVSNYQSLFEESSKQMAEWVKEGKLQSTETIIEGFDKLPEALLGLFKGDNTGKMIVKA</sequence>
<dbReference type="SUPFAM" id="SSF50129">
    <property type="entry name" value="GroES-like"/>
    <property type="match status" value="2"/>
</dbReference>
<proteinExistence type="predicted"/>
<dbReference type="EMBL" id="JAICCF010000007">
    <property type="protein sequence ID" value="MBW8688344.1"/>
    <property type="molecule type" value="Genomic_DNA"/>
</dbReference>
<dbReference type="InterPro" id="IPR020843">
    <property type="entry name" value="ER"/>
</dbReference>
<dbReference type="PANTHER" id="PTHR43205">
    <property type="entry name" value="PROSTAGLANDIN REDUCTASE"/>
    <property type="match status" value="1"/>
</dbReference>
<dbReference type="Pfam" id="PF16884">
    <property type="entry name" value="ADH_N_2"/>
    <property type="match status" value="1"/>
</dbReference>
<dbReference type="Pfam" id="PF00107">
    <property type="entry name" value="ADH_zinc_N"/>
    <property type="match status" value="1"/>
</dbReference>
<gene>
    <name evidence="3" type="ORF">K1Y79_28670</name>
</gene>
<dbReference type="CDD" id="cd05288">
    <property type="entry name" value="PGDH"/>
    <property type="match status" value="1"/>
</dbReference>
<keyword evidence="4" id="KW-1185">Reference proteome</keyword>
<dbReference type="SUPFAM" id="SSF51735">
    <property type="entry name" value="NAD(P)-binding Rossmann-fold domains"/>
    <property type="match status" value="1"/>
</dbReference>
<dbReference type="InterPro" id="IPR013149">
    <property type="entry name" value="ADH-like_C"/>
</dbReference>
<dbReference type="InterPro" id="IPR011032">
    <property type="entry name" value="GroES-like_sf"/>
</dbReference>
<evidence type="ECO:0000259" key="2">
    <source>
        <dbReference type="SMART" id="SM00829"/>
    </source>
</evidence>
<dbReference type="InterPro" id="IPR045010">
    <property type="entry name" value="MDR_fam"/>
</dbReference>
<evidence type="ECO:0000313" key="3">
    <source>
        <dbReference type="EMBL" id="MBW8688344.1"/>
    </source>
</evidence>
<dbReference type="Gene3D" id="3.90.180.10">
    <property type="entry name" value="Medium-chain alcohol dehydrogenases, catalytic domain"/>
    <property type="match status" value="1"/>
</dbReference>
<organism evidence="3 4">
    <name type="scientific">Chitinophaga rhizophila</name>
    <dbReference type="NCBI Taxonomy" id="2866212"/>
    <lineage>
        <taxon>Bacteria</taxon>
        <taxon>Pseudomonadati</taxon>
        <taxon>Bacteroidota</taxon>
        <taxon>Chitinophagia</taxon>
        <taxon>Chitinophagales</taxon>
        <taxon>Chitinophagaceae</taxon>
        <taxon>Chitinophaga</taxon>
    </lineage>
</organism>
<keyword evidence="1" id="KW-0560">Oxidoreductase</keyword>
<feature type="domain" description="Enoyl reductase (ER)" evidence="2">
    <location>
        <begin position="14"/>
        <end position="330"/>
    </location>
</feature>
<accession>A0ABS7GKT6</accession>
<dbReference type="RefSeq" id="WP_220253670.1">
    <property type="nucleotide sequence ID" value="NZ_JAICCF010000007.1"/>
</dbReference>
<evidence type="ECO:0000256" key="1">
    <source>
        <dbReference type="ARBA" id="ARBA00023002"/>
    </source>
</evidence>
<dbReference type="Gene3D" id="3.40.50.720">
    <property type="entry name" value="NAD(P)-binding Rossmann-like Domain"/>
    <property type="match status" value="1"/>
</dbReference>
<dbReference type="InterPro" id="IPR036291">
    <property type="entry name" value="NAD(P)-bd_dom_sf"/>
</dbReference>